<feature type="transmembrane region" description="Helical" evidence="5">
    <location>
        <begin position="118"/>
        <end position="142"/>
    </location>
</feature>
<evidence type="ECO:0000256" key="3">
    <source>
        <dbReference type="ARBA" id="ARBA00022989"/>
    </source>
</evidence>
<feature type="transmembrane region" description="Helical" evidence="5">
    <location>
        <begin position="32"/>
        <end position="50"/>
    </location>
</feature>
<proteinExistence type="predicted"/>
<evidence type="ECO:0000256" key="2">
    <source>
        <dbReference type="ARBA" id="ARBA00022692"/>
    </source>
</evidence>
<evidence type="ECO:0008006" key="8">
    <source>
        <dbReference type="Google" id="ProtNLM"/>
    </source>
</evidence>
<comment type="caution">
    <text evidence="6">The sequence shown here is derived from an EMBL/GenBank/DDBJ whole genome shotgun (WGS) entry which is preliminary data.</text>
</comment>
<dbReference type="AlphaFoldDB" id="A0A1F5A5Y6"/>
<keyword evidence="4 5" id="KW-0472">Membrane</keyword>
<dbReference type="EMBL" id="MEYH01000095">
    <property type="protein sequence ID" value="OGD13993.1"/>
    <property type="molecule type" value="Genomic_DNA"/>
</dbReference>
<dbReference type="GO" id="GO:0016020">
    <property type="term" value="C:membrane"/>
    <property type="evidence" value="ECO:0007669"/>
    <property type="project" value="UniProtKB-SubCell"/>
</dbReference>
<evidence type="ECO:0000256" key="5">
    <source>
        <dbReference type="SAM" id="Phobius"/>
    </source>
</evidence>
<name>A0A1F5A5Y6_9BACT</name>
<dbReference type="InterPro" id="IPR038770">
    <property type="entry name" value="Na+/solute_symporter_sf"/>
</dbReference>
<dbReference type="Proteomes" id="UP000177701">
    <property type="component" value="Unassembled WGS sequence"/>
</dbReference>
<gene>
    <name evidence="6" type="ORF">A2V47_07190</name>
</gene>
<evidence type="ECO:0000313" key="7">
    <source>
        <dbReference type="Proteomes" id="UP000177701"/>
    </source>
</evidence>
<feature type="transmembrane region" description="Helical" evidence="5">
    <location>
        <begin position="91"/>
        <end position="111"/>
    </location>
</feature>
<evidence type="ECO:0000256" key="4">
    <source>
        <dbReference type="ARBA" id="ARBA00023136"/>
    </source>
</evidence>
<accession>A0A1F5A5Y6</accession>
<sequence>MFKFLGHRNFILPLAFVLGFVCPQLAQWTKSWTIPALALVMTVSIVQIPTRQMLKWQGLVKPLAIGILFNYLLLGSLLLISSRWFIRSEAIRVGMILLASAPPGIAVIPFTSLLGGNLILSLLALFGTYLSAFLIMPGLIFLLTGAEGFPISRLFFALVQLIIFPVLFSRLLLFKDFYKSILAWKGTIVNWGFFVVIFTAIGLNQKSFLSQPDILIKISLIALISAFLGFPLLNLLLKKIGVNQKDRTSMILLGTIKNSGFAAALALTLFDETTSIPAAIFSAIYALYLIWLGGKHQIK</sequence>
<feature type="transmembrane region" description="Helical" evidence="5">
    <location>
        <begin position="154"/>
        <end position="174"/>
    </location>
</feature>
<feature type="transmembrane region" description="Helical" evidence="5">
    <location>
        <begin position="62"/>
        <end position="85"/>
    </location>
</feature>
<dbReference type="STRING" id="1797291.A2V47_07190"/>
<dbReference type="InterPro" id="IPR002657">
    <property type="entry name" value="BilAc:Na_symport/Acr3"/>
</dbReference>
<dbReference type="Pfam" id="PF01758">
    <property type="entry name" value="SBF"/>
    <property type="match status" value="1"/>
</dbReference>
<organism evidence="6 7">
    <name type="scientific">Candidatus Sediminicultor quintus</name>
    <dbReference type="NCBI Taxonomy" id="1797291"/>
    <lineage>
        <taxon>Bacteria</taxon>
        <taxon>Pseudomonadati</taxon>
        <taxon>Atribacterota</taxon>
        <taxon>Candidatus Phoenicimicrobiia</taxon>
        <taxon>Candidatus Pheonicimicrobiales</taxon>
        <taxon>Candidatus Phoenicimicrobiaceae</taxon>
        <taxon>Candidatus Sediminicultor</taxon>
    </lineage>
</organism>
<protein>
    <recommendedName>
        <fullName evidence="8">Bile acid:sodium symporter</fullName>
    </recommendedName>
</protein>
<feature type="transmembrane region" description="Helical" evidence="5">
    <location>
        <begin position="276"/>
        <end position="294"/>
    </location>
</feature>
<reference evidence="6 7" key="1">
    <citation type="journal article" date="2016" name="Nat. Commun.">
        <title>Thousands of microbial genomes shed light on interconnected biogeochemical processes in an aquifer system.</title>
        <authorList>
            <person name="Anantharaman K."/>
            <person name="Brown C.T."/>
            <person name="Hug L.A."/>
            <person name="Sharon I."/>
            <person name="Castelle C.J."/>
            <person name="Probst A.J."/>
            <person name="Thomas B.C."/>
            <person name="Singh A."/>
            <person name="Wilkins M.J."/>
            <person name="Karaoz U."/>
            <person name="Brodie E.L."/>
            <person name="Williams K.H."/>
            <person name="Hubbard S.S."/>
            <person name="Banfield J.F."/>
        </authorList>
    </citation>
    <scope>NUCLEOTIDE SEQUENCE [LARGE SCALE GENOMIC DNA]</scope>
</reference>
<evidence type="ECO:0000313" key="6">
    <source>
        <dbReference type="EMBL" id="OGD13993.1"/>
    </source>
</evidence>
<feature type="transmembrane region" description="Helical" evidence="5">
    <location>
        <begin position="249"/>
        <end position="270"/>
    </location>
</feature>
<feature type="transmembrane region" description="Helical" evidence="5">
    <location>
        <begin position="214"/>
        <end position="237"/>
    </location>
</feature>
<feature type="transmembrane region" description="Helical" evidence="5">
    <location>
        <begin position="181"/>
        <end position="202"/>
    </location>
</feature>
<keyword evidence="2 5" id="KW-0812">Transmembrane</keyword>
<feature type="transmembrane region" description="Helical" evidence="5">
    <location>
        <begin position="9"/>
        <end position="26"/>
    </location>
</feature>
<dbReference type="Gene3D" id="1.20.1530.20">
    <property type="match status" value="1"/>
</dbReference>
<keyword evidence="3 5" id="KW-1133">Transmembrane helix</keyword>
<comment type="subcellular location">
    <subcellularLocation>
        <location evidence="1">Membrane</location>
        <topology evidence="1">Multi-pass membrane protein</topology>
    </subcellularLocation>
</comment>
<evidence type="ECO:0000256" key="1">
    <source>
        <dbReference type="ARBA" id="ARBA00004141"/>
    </source>
</evidence>